<dbReference type="GO" id="GO:0046872">
    <property type="term" value="F:metal ion binding"/>
    <property type="evidence" value="ECO:0007669"/>
    <property type="project" value="InterPro"/>
</dbReference>
<dbReference type="PANTHER" id="PTHR22953">
    <property type="entry name" value="ACID PHOSPHATASE RELATED"/>
    <property type="match status" value="1"/>
</dbReference>
<proteinExistence type="predicted"/>
<evidence type="ECO:0000313" key="3">
    <source>
        <dbReference type="EMBL" id="RZO04178.1"/>
    </source>
</evidence>
<dbReference type="AlphaFoldDB" id="A0A520LJT9"/>
<gene>
    <name evidence="3" type="ORF">EVB02_04010</name>
</gene>
<dbReference type="Gene3D" id="3.60.21.10">
    <property type="match status" value="2"/>
</dbReference>
<name>A0A520LJT9_9GAMM</name>
<dbReference type="Proteomes" id="UP000318148">
    <property type="component" value="Unassembled WGS sequence"/>
</dbReference>
<organism evidence="3 4">
    <name type="scientific">SAR92 clade bacterium</name>
    <dbReference type="NCBI Taxonomy" id="2315479"/>
    <lineage>
        <taxon>Bacteria</taxon>
        <taxon>Pseudomonadati</taxon>
        <taxon>Pseudomonadota</taxon>
        <taxon>Gammaproteobacteria</taxon>
        <taxon>Cellvibrionales</taxon>
        <taxon>Porticoccaceae</taxon>
        <taxon>SAR92 clade</taxon>
    </lineage>
</organism>
<dbReference type="InterPro" id="IPR000014">
    <property type="entry name" value="PAS"/>
</dbReference>
<evidence type="ECO:0000313" key="4">
    <source>
        <dbReference type="Proteomes" id="UP000318148"/>
    </source>
</evidence>
<feature type="domain" description="PAS" evidence="2">
    <location>
        <begin position="276"/>
        <end position="304"/>
    </location>
</feature>
<evidence type="ECO:0000256" key="1">
    <source>
        <dbReference type="ARBA" id="ARBA00022729"/>
    </source>
</evidence>
<dbReference type="InterPro" id="IPR029052">
    <property type="entry name" value="Metallo-depent_PP-like"/>
</dbReference>
<dbReference type="InterPro" id="IPR004843">
    <property type="entry name" value="Calcineurin-like_PHP"/>
</dbReference>
<dbReference type="EMBL" id="SHBO01000059">
    <property type="protein sequence ID" value="RZO04178.1"/>
    <property type="molecule type" value="Genomic_DNA"/>
</dbReference>
<dbReference type="PANTHER" id="PTHR22953:SF153">
    <property type="entry name" value="PURPLE ACID PHOSPHATASE"/>
    <property type="match status" value="1"/>
</dbReference>
<dbReference type="InterPro" id="IPR015914">
    <property type="entry name" value="PAPs_N"/>
</dbReference>
<dbReference type="InterPro" id="IPR008963">
    <property type="entry name" value="Purple_acid_Pase-like_N"/>
</dbReference>
<sequence length="525" mass="60039">MSYLSLLRLILISLILSFNLSAHESWEPTTYSSKDAHAPTPLPDRVVLTWEEDPATTQSVSWRTDATIKQGMAQLAVANSNGRALKPKSFNAKTTFLQTDLNDSHYHTVIFRDLEPDTLYAYRVGDGVNFTEYYHFKTATKDDEPFSFIYFGDAQNEVRTHWSRVFREAFRDAPRAAFTLHAGDLVNRKYSDSEWGEWHQGPDWVNGTIPVIATPGNHEYFNYDQRSNAEFYWTDKGGDDIEIVVTSMVEEANDQGKSYKISLLASESEKISIEFNDSGVLTRADDQIERVTGFSKKELLGRNLYGPPLFNRQRNPEQASLSDHWRPQFAFPVQSVPDPALAETVYYIDYQGVRFISLDSNNAKESQVEWLKKVLESNTNIWTIVTFHHPMFSPGSDRDNPEIRKLWKPILDEFKVDLILSGHDHTYARTGQIASKKIMNIPEGYEKAYDPKIGTVNVVSVSGPKMYKITKGAFAKRMAEDTQLYQIIDINQSRLRFRAFKATGELYDEFSLKKREGKPNLLVEG</sequence>
<dbReference type="InterPro" id="IPR039331">
    <property type="entry name" value="PAPs-like"/>
</dbReference>
<dbReference type="Gene3D" id="2.60.40.380">
    <property type="entry name" value="Purple acid phosphatase-like, N-terminal"/>
    <property type="match status" value="1"/>
</dbReference>
<protein>
    <submittedName>
        <fullName evidence="3">Metallophosphoesterase family protein</fullName>
    </submittedName>
</protein>
<evidence type="ECO:0000259" key="2">
    <source>
        <dbReference type="PROSITE" id="PS50112"/>
    </source>
</evidence>
<dbReference type="SUPFAM" id="SSF49363">
    <property type="entry name" value="Purple acid phosphatase, N-terminal domain"/>
    <property type="match status" value="1"/>
</dbReference>
<dbReference type="Pfam" id="PF00149">
    <property type="entry name" value="Metallophos"/>
    <property type="match status" value="1"/>
</dbReference>
<reference evidence="3 4" key="1">
    <citation type="submission" date="2019-02" db="EMBL/GenBank/DDBJ databases">
        <title>Prokaryotic population dynamics and viral predation in marine succession experiment using metagenomics: the confinement effect.</title>
        <authorList>
            <person name="Haro-Moreno J.M."/>
            <person name="Rodriguez-Valera F."/>
            <person name="Lopez-Perez M."/>
        </authorList>
    </citation>
    <scope>NUCLEOTIDE SEQUENCE [LARGE SCALE GENOMIC DNA]</scope>
    <source>
        <strain evidence="3">MED-G169</strain>
    </source>
</reference>
<dbReference type="PROSITE" id="PS50112">
    <property type="entry name" value="PAS"/>
    <property type="match status" value="1"/>
</dbReference>
<keyword evidence="1" id="KW-0732">Signal</keyword>
<dbReference type="GO" id="GO:0003993">
    <property type="term" value="F:acid phosphatase activity"/>
    <property type="evidence" value="ECO:0007669"/>
    <property type="project" value="InterPro"/>
</dbReference>
<comment type="caution">
    <text evidence="3">The sequence shown here is derived from an EMBL/GenBank/DDBJ whole genome shotgun (WGS) entry which is preliminary data.</text>
</comment>
<dbReference type="Pfam" id="PF16656">
    <property type="entry name" value="Pur_ac_phosph_N"/>
    <property type="match status" value="1"/>
</dbReference>
<accession>A0A520LJT9</accession>
<dbReference type="SUPFAM" id="SSF56300">
    <property type="entry name" value="Metallo-dependent phosphatases"/>
    <property type="match status" value="1"/>
</dbReference>